<feature type="region of interest" description="Disordered" evidence="1">
    <location>
        <begin position="173"/>
        <end position="200"/>
    </location>
</feature>
<feature type="compositionally biased region" description="Basic and acidic residues" evidence="1">
    <location>
        <begin position="7"/>
        <end position="39"/>
    </location>
</feature>
<dbReference type="AlphaFoldDB" id="A0A939M8V8"/>
<feature type="region of interest" description="Disordered" evidence="1">
    <location>
        <begin position="1"/>
        <end position="39"/>
    </location>
</feature>
<dbReference type="KEGG" id="bban:J4G43_027700"/>
<evidence type="ECO:0000313" key="4">
    <source>
        <dbReference type="Proteomes" id="UP000664702"/>
    </source>
</evidence>
<evidence type="ECO:0000256" key="1">
    <source>
        <dbReference type="SAM" id="MobiDB-lite"/>
    </source>
</evidence>
<proteinExistence type="predicted"/>
<accession>A0A939M8V8</accession>
<gene>
    <name evidence="3" type="ORF">J4G43_027700</name>
    <name evidence="2" type="ORF">J4G43_29690</name>
</gene>
<organism evidence="2">
    <name type="scientific">Bradyrhizobium barranii subsp. barranii</name>
    <dbReference type="NCBI Taxonomy" id="2823807"/>
    <lineage>
        <taxon>Bacteria</taxon>
        <taxon>Pseudomonadati</taxon>
        <taxon>Pseudomonadota</taxon>
        <taxon>Alphaproteobacteria</taxon>
        <taxon>Hyphomicrobiales</taxon>
        <taxon>Nitrobacteraceae</taxon>
        <taxon>Bradyrhizobium</taxon>
        <taxon>Bradyrhizobium barranii</taxon>
    </lineage>
</organism>
<reference evidence="2" key="1">
    <citation type="submission" date="2021-03" db="EMBL/GenBank/DDBJ databases">
        <title>Whole Genome Sequence of Bradyrhizobium sp. Strain 144S4.</title>
        <authorList>
            <person name="Bromfield E.S.P."/>
            <person name="Cloutier S."/>
        </authorList>
    </citation>
    <scope>NUCLEOTIDE SEQUENCE [LARGE SCALE GENOMIC DNA]</scope>
    <source>
        <strain evidence="2">144S4</strain>
    </source>
</reference>
<protein>
    <submittedName>
        <fullName evidence="2">Uncharacterized protein</fullName>
    </submittedName>
</protein>
<sequence length="245" mass="27890">MSADTAKLGDPHPHWSTDAKNESYPKTVEEWDPRKDPVGQHLDLAEKRLRVSIDRDDPRAPAEMALVSRWDLMTLIHDWWHKSAVFDIWRAERAAKVADVSSDVPQESQLTDVLASCKGEHLKFEEWAAGEKYDMHEHPLHYLFIDAKTNAARQGWKAALRYVASTLTRSQSETPTIGSVPSCGKENDYRRAAKDEGRTDREALDRLVPAIGSSKNESLAFGHFYSMRGWNVTWSDKTTQKRDEA</sequence>
<dbReference type="EMBL" id="JAGEMI010000001">
    <property type="protein sequence ID" value="MBO1864928.1"/>
    <property type="molecule type" value="Genomic_DNA"/>
</dbReference>
<evidence type="ECO:0000313" key="2">
    <source>
        <dbReference type="EMBL" id="MBO1864928.1"/>
    </source>
</evidence>
<dbReference type="EMBL" id="CP086136">
    <property type="protein sequence ID" value="UEM08564.1"/>
    <property type="molecule type" value="Genomic_DNA"/>
</dbReference>
<reference evidence="3 4" key="2">
    <citation type="journal article" date="2022" name="Int. J. Syst. Evol. Microbiol.">
        <title>Strains of Bradyrhizobium barranii sp. nov. associated with legumes native to Canada are symbionts of soybeans and belong to different subspecies (subsp. barranii subsp. nov. and subsp. apii subsp. nov.) and symbiovars (sv. glycinearum and sv. septentrionale).</title>
        <authorList>
            <person name="Bromfield E.S.P."/>
            <person name="Cloutier S."/>
            <person name="Wasai-Hara S."/>
            <person name="Minamisawa K."/>
        </authorList>
    </citation>
    <scope>NUCLEOTIDE SEQUENCE [LARGE SCALE GENOMIC DNA]</scope>
    <source>
        <strain evidence="3 4">144S4</strain>
    </source>
</reference>
<dbReference type="RefSeq" id="WP_208086900.1">
    <property type="nucleotide sequence ID" value="NZ_CP086136.1"/>
</dbReference>
<dbReference type="Proteomes" id="UP000664702">
    <property type="component" value="Chromosome"/>
</dbReference>
<evidence type="ECO:0000313" key="3">
    <source>
        <dbReference type="EMBL" id="UEM08564.1"/>
    </source>
</evidence>
<feature type="compositionally biased region" description="Basic and acidic residues" evidence="1">
    <location>
        <begin position="185"/>
        <end position="200"/>
    </location>
</feature>
<name>A0A939M8V8_9BRAD</name>